<dbReference type="InterPro" id="IPR037522">
    <property type="entry name" value="HD_GYP_dom"/>
</dbReference>
<accession>A0ABU9UB17</accession>
<evidence type="ECO:0000313" key="2">
    <source>
        <dbReference type="EMBL" id="MEM5947862.1"/>
    </source>
</evidence>
<dbReference type="Pfam" id="PF13487">
    <property type="entry name" value="HD_5"/>
    <property type="match status" value="1"/>
</dbReference>
<feature type="domain" description="HD-GYP" evidence="1">
    <location>
        <begin position="119"/>
        <end position="315"/>
    </location>
</feature>
<protein>
    <submittedName>
        <fullName evidence="2">HD-GYP domain-containing protein</fullName>
        <ecNumber evidence="2">3.1.4.-</ecNumber>
    </submittedName>
</protein>
<dbReference type="SMART" id="SM00471">
    <property type="entry name" value="HDc"/>
    <property type="match status" value="1"/>
</dbReference>
<keyword evidence="2" id="KW-0378">Hydrolase</keyword>
<organism evidence="2 3">
    <name type="scientific">Rarispira pelagica</name>
    <dbReference type="NCBI Taxonomy" id="3141764"/>
    <lineage>
        <taxon>Bacteria</taxon>
        <taxon>Pseudomonadati</taxon>
        <taxon>Spirochaetota</taxon>
        <taxon>Spirochaetia</taxon>
        <taxon>Winmispirales</taxon>
        <taxon>Winmispiraceae</taxon>
        <taxon>Rarispira</taxon>
    </lineage>
</organism>
<dbReference type="InterPro" id="IPR003607">
    <property type="entry name" value="HD/PDEase_dom"/>
</dbReference>
<evidence type="ECO:0000313" key="3">
    <source>
        <dbReference type="Proteomes" id="UP001466331"/>
    </source>
</evidence>
<proteinExistence type="predicted"/>
<dbReference type="GO" id="GO:0016787">
    <property type="term" value="F:hydrolase activity"/>
    <property type="evidence" value="ECO:0007669"/>
    <property type="project" value="UniProtKB-KW"/>
</dbReference>
<evidence type="ECO:0000259" key="1">
    <source>
        <dbReference type="PROSITE" id="PS51832"/>
    </source>
</evidence>
<dbReference type="PANTHER" id="PTHR43155:SF2">
    <property type="entry name" value="CYCLIC DI-GMP PHOSPHODIESTERASE PA4108"/>
    <property type="match status" value="1"/>
</dbReference>
<reference evidence="2 3" key="1">
    <citation type="submission" date="2024-03" db="EMBL/GenBank/DDBJ databases">
        <title>Ignisphaera cupida sp. nov., a hyperthermophilic hydrolytic archaeon from a hot spring of Kamchatka, and proposal of Ignisphaeraceae fam. nov.</title>
        <authorList>
            <person name="Podosokorskaya O.A."/>
            <person name="Elcheninov A.G."/>
            <person name="Maltseva A.I."/>
            <person name="Zayulina K.S."/>
            <person name="Novikov A."/>
            <person name="Merkel A.Y."/>
        </authorList>
    </citation>
    <scope>NUCLEOTIDE SEQUENCE [LARGE SCALE GENOMIC DNA]</scope>
    <source>
        <strain evidence="2 3">38H-sp</strain>
    </source>
</reference>
<dbReference type="PROSITE" id="PS51832">
    <property type="entry name" value="HD_GYP"/>
    <property type="match status" value="1"/>
</dbReference>
<dbReference type="PANTHER" id="PTHR43155">
    <property type="entry name" value="CYCLIC DI-GMP PHOSPHODIESTERASE PA4108-RELATED"/>
    <property type="match status" value="1"/>
</dbReference>
<dbReference type="CDD" id="cd00077">
    <property type="entry name" value="HDc"/>
    <property type="match status" value="1"/>
</dbReference>
<gene>
    <name evidence="2" type="ORF">WKV44_04835</name>
</gene>
<dbReference type="Proteomes" id="UP001466331">
    <property type="component" value="Unassembled WGS sequence"/>
</dbReference>
<sequence>MREIKVSELKPGIRFTQPVYLDEKNLFLPKDIPLKKKDIEKLIKWGISEVFSDGEILDPENASDILLMISSFQTDFQKEIYELLKSNIAKTAKIFDKIAKIERVEREEIDTVVDSLVKVIDVYKRDVIHFVLYSGIQSYDLPANAVSIALISLLLADTMDYPRHKKIALATGALLHDVGMYRVPGTILSKDSSLSDVEYKQMKAHTVYSYRIIRNELSYSEDVALVALQHHERWDGNGYPRNLESASISEYARIVSIADAFQAMISERPYRSPLTGYSAMRTILGDNGRRFDPDIVKEFIKTMGIYPLGSIVLLNNGAVGVVVDTSTESPLRPELRILIDENGKDFLSNNGPVLNLQKSKSVFIVKVVEPSEIRSKLPA</sequence>
<keyword evidence="3" id="KW-1185">Reference proteome</keyword>
<dbReference type="EMBL" id="JBCHKQ010000002">
    <property type="protein sequence ID" value="MEM5947862.1"/>
    <property type="molecule type" value="Genomic_DNA"/>
</dbReference>
<name>A0ABU9UB17_9SPIR</name>
<dbReference type="RefSeq" id="WP_420069310.1">
    <property type="nucleotide sequence ID" value="NZ_JBCHKQ010000002.1"/>
</dbReference>
<dbReference type="Gene3D" id="1.10.3210.10">
    <property type="entry name" value="Hypothetical protein af1432"/>
    <property type="match status" value="1"/>
</dbReference>
<dbReference type="SUPFAM" id="SSF109604">
    <property type="entry name" value="HD-domain/PDEase-like"/>
    <property type="match status" value="1"/>
</dbReference>
<dbReference type="EC" id="3.1.4.-" evidence="2"/>
<comment type="caution">
    <text evidence="2">The sequence shown here is derived from an EMBL/GenBank/DDBJ whole genome shotgun (WGS) entry which is preliminary data.</text>
</comment>